<evidence type="ECO:0000313" key="1">
    <source>
        <dbReference type="EMBL" id="MCV2232169.1"/>
    </source>
</evidence>
<name>A0ABT2Y5Z6_9MOLU</name>
<dbReference type="InterPro" id="IPR008928">
    <property type="entry name" value="6-hairpin_glycosidase_sf"/>
</dbReference>
<sequence length="1022" mass="116757">MKSNQHTTFIQKNYQKQKPFSSFLPGIAGKKGIPLWSFYVNRGQVITSFGRRDKNGAILEFFPANAAYMYTKTIGFRTFIRVDGIIYEFFKEDGLNQTLYVERDSVSISEVNEAIQVKVTVKYFTLPNEKIGALVRKVTFENLSLSKKHIEVLDGLTQILPSGIDYGGFKAISNLLQSWMDVDFNPGYAFYKLRASTGDSAEVSEVTDGNFYISKLENETVKIIADTKLVFDTDTSFSKPYGFMYHGYDAFKDKPQVVVNQVPCAFSLFACELDKVVTLNTLVGYTSDKNLLDEYVEKLNTSYLMSKDKENNELHRELTSAIDTETAEPLFDAYLKQCYLDNLLRGGEPFPIETKSGVASYHLFSRKHGDLERDYNFFVIEPEYYSQGNGNFRDVLQNRRSDTLFHSFVKDHNLWHFASLISADGYNPLSIEGIQFEYQGKVVYKGLDGFIEKPFTPGSIYKKLIDLGYDDEQAENTMKVILKESTPNIKASFGEGYWNDHFTYIYDLIEGYLDIYPETEQALLFEKKVYRFFDNHTDVLPRSEKTVLTKDGKVRQYGALAHHHGHSDWLLIQNKPVEVTLASKLLTLVLNKYGLLDPAGIGLSYDANKPGWNDAMNGLPGLFGSGVSEMFELKRLNQYVLNAFKQHPANHIEVLTPLVDLIRAYESLQGEGHQLWDQRTTALETYREALKQPLSLSWIDTKAAVRVLERIQADLEVAERRAHEIDPVYPTYLTYEAVRYEPILDNGQPKIGNYKLPLVKVLEFKMNPIPAFLEAPARYLKQTKDVAQARALYQTIKGTELYDAKMKFYQTSVSLDAYSNEIGRIRAFTKGWLERESNFLHMTYKYLLGLLKAGLYDEFYNEMDTNMVCFMDPEVYGRSPLENSSFIATSTNPDPKKHGQGFVSRLSGSTAEMLSMYKEMFIGKHPFTVVDNQLVLSFKPVLNKRFFKEGKVSFKFFNTKVTYINPLGLNTYDKAARITDIEVIDAFGSHWIKGDQLTQLASNVRSGGIDQINVYINREEAK</sequence>
<reference evidence="1" key="1">
    <citation type="submission" date="2022-09" db="EMBL/GenBank/DDBJ databases">
        <title>Novel Mycoplasma species identified in domestic and wild animals.</title>
        <authorList>
            <person name="Volokhov D.V."/>
            <person name="Furtak V.A."/>
            <person name="Zagorodnyaya T.A."/>
        </authorList>
    </citation>
    <scope>NUCLEOTIDE SEQUENCE</scope>
    <source>
        <strain evidence="1">Oakley</strain>
    </source>
</reference>
<dbReference type="EMBL" id="JAOVQM010000003">
    <property type="protein sequence ID" value="MCV2232169.1"/>
    <property type="molecule type" value="Genomic_DNA"/>
</dbReference>
<dbReference type="SUPFAM" id="SSF48208">
    <property type="entry name" value="Six-hairpin glycosidases"/>
    <property type="match status" value="1"/>
</dbReference>
<proteinExistence type="predicted"/>
<protein>
    <recommendedName>
        <fullName evidence="3">Cellobiose phosphorylase</fullName>
    </recommendedName>
</protein>
<dbReference type="RefSeq" id="WP_263608350.1">
    <property type="nucleotide sequence ID" value="NZ_JAOVQM010000003.1"/>
</dbReference>
<dbReference type="Proteomes" id="UP001177160">
    <property type="component" value="Unassembled WGS sequence"/>
</dbReference>
<gene>
    <name evidence="1" type="ORF">N7548_04935</name>
</gene>
<organism evidence="1 2">
    <name type="scientific">Paracholeplasma manati</name>
    <dbReference type="NCBI Taxonomy" id="591373"/>
    <lineage>
        <taxon>Bacteria</taxon>
        <taxon>Bacillati</taxon>
        <taxon>Mycoplasmatota</taxon>
        <taxon>Mollicutes</taxon>
        <taxon>Acholeplasmatales</taxon>
        <taxon>Acholeplasmataceae</taxon>
        <taxon>Paracholeplasma</taxon>
    </lineage>
</organism>
<evidence type="ECO:0000313" key="2">
    <source>
        <dbReference type="Proteomes" id="UP001177160"/>
    </source>
</evidence>
<comment type="caution">
    <text evidence="1">The sequence shown here is derived from an EMBL/GenBank/DDBJ whole genome shotgun (WGS) entry which is preliminary data.</text>
</comment>
<evidence type="ECO:0008006" key="3">
    <source>
        <dbReference type="Google" id="ProtNLM"/>
    </source>
</evidence>
<accession>A0ABT2Y5Z6</accession>
<keyword evidence="2" id="KW-1185">Reference proteome</keyword>